<evidence type="ECO:0000313" key="3">
    <source>
        <dbReference type="Proteomes" id="UP001589568"/>
    </source>
</evidence>
<protein>
    <submittedName>
        <fullName evidence="2">Uncharacterized protein</fullName>
    </submittedName>
</protein>
<organism evidence="2 3">
    <name type="scientific">Nonomuraea salmonea</name>
    <dbReference type="NCBI Taxonomy" id="46181"/>
    <lineage>
        <taxon>Bacteria</taxon>
        <taxon>Bacillati</taxon>
        <taxon>Actinomycetota</taxon>
        <taxon>Actinomycetes</taxon>
        <taxon>Streptosporangiales</taxon>
        <taxon>Streptosporangiaceae</taxon>
        <taxon>Nonomuraea</taxon>
    </lineage>
</organism>
<evidence type="ECO:0000313" key="2">
    <source>
        <dbReference type="EMBL" id="MFB9476815.1"/>
    </source>
</evidence>
<evidence type="ECO:0000256" key="1">
    <source>
        <dbReference type="SAM" id="MobiDB-lite"/>
    </source>
</evidence>
<gene>
    <name evidence="2" type="ORF">ACFFR3_45625</name>
</gene>
<feature type="region of interest" description="Disordered" evidence="1">
    <location>
        <begin position="130"/>
        <end position="149"/>
    </location>
</feature>
<sequence>MFYDFYSVAHLDELLDGPLSRLPDSAPIIEGLACGDWPECFQPAKYAHLAYWSGDQRITAEQARIHAEKTGDASNATRRALVIVQDAAPVGDPDGPVFPIATLGDLRKLIAGLKELGLYLADVAPFRIDPNATPDPESGDPAGPNHPDRYTFTSDVQVAWWDGKVAWDEEGEGRQECVVLW</sequence>
<proteinExistence type="predicted"/>
<accession>A0ABV5P2N4</accession>
<comment type="caution">
    <text evidence="2">The sequence shown here is derived from an EMBL/GenBank/DDBJ whole genome shotgun (WGS) entry which is preliminary data.</text>
</comment>
<name>A0ABV5P2N4_9ACTN</name>
<dbReference type="Proteomes" id="UP001589568">
    <property type="component" value="Unassembled WGS sequence"/>
</dbReference>
<dbReference type="EMBL" id="JBHMCF010000057">
    <property type="protein sequence ID" value="MFB9476815.1"/>
    <property type="molecule type" value="Genomic_DNA"/>
</dbReference>
<keyword evidence="3" id="KW-1185">Reference proteome</keyword>
<dbReference type="RefSeq" id="WP_345410304.1">
    <property type="nucleotide sequence ID" value="NZ_BAAAXS010000002.1"/>
</dbReference>
<reference evidence="2 3" key="1">
    <citation type="submission" date="2024-09" db="EMBL/GenBank/DDBJ databases">
        <authorList>
            <person name="Sun Q."/>
            <person name="Mori K."/>
        </authorList>
    </citation>
    <scope>NUCLEOTIDE SEQUENCE [LARGE SCALE GENOMIC DNA]</scope>
    <source>
        <strain evidence="2 3">JCM 3324</strain>
    </source>
</reference>